<comment type="caution">
    <text evidence="1">The sequence shown here is derived from an EMBL/GenBank/DDBJ whole genome shotgun (WGS) entry which is preliminary data.</text>
</comment>
<name>A0A2D6YN90_9DELT</name>
<protein>
    <recommendedName>
        <fullName evidence="3">DUF3445 domain-containing protein</fullName>
    </recommendedName>
</protein>
<organism evidence="1 2">
    <name type="scientific">SAR324 cluster bacterium</name>
    <dbReference type="NCBI Taxonomy" id="2024889"/>
    <lineage>
        <taxon>Bacteria</taxon>
        <taxon>Deltaproteobacteria</taxon>
        <taxon>SAR324 cluster</taxon>
    </lineage>
</organism>
<accession>A0A2D6YN90</accession>
<sequence length="309" mass="35493">MNQQNTIFDPMPFPFPLPFDGKPHRWTMGLRPLAPADWLWLDDRYDAEVALRHKLLDQRRDEVFQACPEAQVASTEVLELVLAFLEKYHKERFQQIQGEKILVPGQTPSGMASTSLHPLELAGRMVQEDLCVMQAVPEDDKDAGEYRLTAAALCFPTRWNLREKIGHPMSEIHDPVPGYREQINAPVNQFMHRLTTEKSMWRVNWSLNEDPTLFQPGGHGSLEATPHLTLENAGAEVFLRLERQTLRRLPKTSAILFTIRILQCPLEDLNASEAHKLAQTLRRWPKDLQTYKSFAAYGSVVLSYLEKRV</sequence>
<evidence type="ECO:0000313" key="1">
    <source>
        <dbReference type="EMBL" id="MAH64629.1"/>
    </source>
</evidence>
<reference evidence="2" key="1">
    <citation type="submission" date="2017-09" db="EMBL/GenBank/DDBJ databases">
        <title>The Reconstruction of 2,631 Draft Metagenome-Assembled Genomes from the Global Oceans.</title>
        <authorList>
            <person name="Tully B.J."/>
            <person name="Graham E.D."/>
            <person name="Heidelberg J.F."/>
        </authorList>
    </citation>
    <scope>NUCLEOTIDE SEQUENCE [LARGE SCALE GENOMIC DNA]</scope>
</reference>
<gene>
    <name evidence="1" type="ORF">CMN54_14540</name>
</gene>
<evidence type="ECO:0000313" key="2">
    <source>
        <dbReference type="Proteomes" id="UP000226525"/>
    </source>
</evidence>
<dbReference type="Pfam" id="PF11927">
    <property type="entry name" value="HODM_asu-like"/>
    <property type="match status" value="1"/>
</dbReference>
<dbReference type="EMBL" id="NZEX01000176">
    <property type="protein sequence ID" value="MAH64629.1"/>
    <property type="molecule type" value="Genomic_DNA"/>
</dbReference>
<dbReference type="AlphaFoldDB" id="A0A2D6YN90"/>
<dbReference type="InterPro" id="IPR021848">
    <property type="entry name" value="HODM_asu-like"/>
</dbReference>
<proteinExistence type="predicted"/>
<evidence type="ECO:0008006" key="3">
    <source>
        <dbReference type="Google" id="ProtNLM"/>
    </source>
</evidence>
<dbReference type="Proteomes" id="UP000226525">
    <property type="component" value="Unassembled WGS sequence"/>
</dbReference>